<dbReference type="Pfam" id="PF03551">
    <property type="entry name" value="PadR"/>
    <property type="match status" value="1"/>
</dbReference>
<comment type="caution">
    <text evidence="2">The sequence shown here is derived from an EMBL/GenBank/DDBJ whole genome shotgun (WGS) entry which is preliminary data.</text>
</comment>
<evidence type="ECO:0000259" key="1">
    <source>
        <dbReference type="Pfam" id="PF03551"/>
    </source>
</evidence>
<dbReference type="InterPro" id="IPR036388">
    <property type="entry name" value="WH-like_DNA-bd_sf"/>
</dbReference>
<dbReference type="RefSeq" id="WP_106366543.1">
    <property type="nucleotide sequence ID" value="NZ_PVTJ01000013.1"/>
</dbReference>
<accession>A0A2T0UAL6</accession>
<keyword evidence="3" id="KW-1185">Reference proteome</keyword>
<dbReference type="InterPro" id="IPR036390">
    <property type="entry name" value="WH_DNA-bd_sf"/>
</dbReference>
<sequence>MSGRRGNLTALAVLSVAASKPMHPYEMGQAIRGWGKDRDMKVKWGSLYSVVAALEKRGLLEAAGTAREGNRPERTVYRITAEGRAELADWTRELLATVDGDHTRFRAGLSVAVVLPPDEVVELLRGRLRALETGLAADEGELHRHKGTVPRMFLIEDEYALATARAEIKWIYALIADIATGTFADLDKWRSFHEHGGLDGGAASAWEHAEQHAADSSSTPS</sequence>
<protein>
    <submittedName>
        <fullName evidence="2">PadR family transcriptional regulator</fullName>
    </submittedName>
</protein>
<dbReference type="SUPFAM" id="SSF46785">
    <property type="entry name" value="Winged helix' DNA-binding domain"/>
    <property type="match status" value="1"/>
</dbReference>
<evidence type="ECO:0000313" key="3">
    <source>
        <dbReference type="Proteomes" id="UP000238176"/>
    </source>
</evidence>
<dbReference type="InterPro" id="IPR005149">
    <property type="entry name" value="Tscrpt_reg_PadR_N"/>
</dbReference>
<evidence type="ECO:0000313" key="2">
    <source>
        <dbReference type="EMBL" id="PRY54973.1"/>
    </source>
</evidence>
<organism evidence="2 3">
    <name type="scientific">Glycomyces artemisiae</name>
    <dbReference type="NCBI Taxonomy" id="1076443"/>
    <lineage>
        <taxon>Bacteria</taxon>
        <taxon>Bacillati</taxon>
        <taxon>Actinomycetota</taxon>
        <taxon>Actinomycetes</taxon>
        <taxon>Glycomycetales</taxon>
        <taxon>Glycomycetaceae</taxon>
        <taxon>Glycomyces</taxon>
    </lineage>
</organism>
<dbReference type="PANTHER" id="PTHR33169:SF14">
    <property type="entry name" value="TRANSCRIPTIONAL REGULATOR RV3488"/>
    <property type="match status" value="1"/>
</dbReference>
<dbReference type="AlphaFoldDB" id="A0A2T0UAL6"/>
<feature type="domain" description="Transcription regulator PadR N-terminal" evidence="1">
    <location>
        <begin position="13"/>
        <end position="88"/>
    </location>
</feature>
<dbReference type="Proteomes" id="UP000238176">
    <property type="component" value="Unassembled WGS sequence"/>
</dbReference>
<dbReference type="EMBL" id="PVTJ01000013">
    <property type="protein sequence ID" value="PRY54973.1"/>
    <property type="molecule type" value="Genomic_DNA"/>
</dbReference>
<name>A0A2T0UAL6_9ACTN</name>
<dbReference type="Gene3D" id="1.10.10.10">
    <property type="entry name" value="Winged helix-like DNA-binding domain superfamily/Winged helix DNA-binding domain"/>
    <property type="match status" value="1"/>
</dbReference>
<dbReference type="OrthoDB" id="3186544at2"/>
<dbReference type="PANTHER" id="PTHR33169">
    <property type="entry name" value="PADR-FAMILY TRANSCRIPTIONAL REGULATOR"/>
    <property type="match status" value="1"/>
</dbReference>
<dbReference type="InterPro" id="IPR052509">
    <property type="entry name" value="Metal_resp_DNA-bind_regulator"/>
</dbReference>
<proteinExistence type="predicted"/>
<reference evidence="2 3" key="1">
    <citation type="submission" date="2018-03" db="EMBL/GenBank/DDBJ databases">
        <title>Genomic Encyclopedia of Type Strains, Phase III (KMG-III): the genomes of soil and plant-associated and newly described type strains.</title>
        <authorList>
            <person name="Whitman W."/>
        </authorList>
    </citation>
    <scope>NUCLEOTIDE SEQUENCE [LARGE SCALE GENOMIC DNA]</scope>
    <source>
        <strain evidence="2 3">CGMCC 4.7067</strain>
    </source>
</reference>
<gene>
    <name evidence="2" type="ORF">B0I28_11383</name>
</gene>